<dbReference type="OrthoDB" id="10382884at2759"/>
<gene>
    <name evidence="3" type="ORF">NSK_002644</name>
</gene>
<evidence type="ECO:0000256" key="2">
    <source>
        <dbReference type="SAM" id="SignalP"/>
    </source>
</evidence>
<name>A0A4D9D471_9STRA</name>
<evidence type="ECO:0000313" key="4">
    <source>
        <dbReference type="Proteomes" id="UP000355283"/>
    </source>
</evidence>
<sequence>MRVSFVSACLVVLGIAYAPTAVAQECPTLTLTGKARPGLKRGVLAGKGHARVTVTLRSKEVVDDLNFKLLLPTGLSLVRTSSRPKSRIHPEVVENPDGSTAVFWLGFDFAKAKGNKRVFKAKAKVDACAPETLTVTGLAYLMNATDLTTYCATPLASPAVLNVRYSKAKKVATCAPTPAPTVNPAQPFVLFGDGQRCLEASRLAPFDDRRLLSSSNGREYAHSIHREHRHLQSIATPSECFTYCSLNGGESVPFFFNWNTVTSQCFCCGNVCTLIVDPAFSTYEVTVDATSAPTAVSTATPTPAPTASPTLTPTASPTAVPTASPTAAPTASPTAAPTASPTAAPTTSPTAAPTTSPTAAPTASPTAAPTTSPTAAPTTSPTAAPTALPTAAPTATPTAAPTTSPTAAPTATPTAAPTASPTAAPTTSPTAAPTASPTAAPTTSPTAAPTASPTAAPTASPTAAPTTSPTAAPTASPTAAPTASPTAAPTTSPTAAPTASPTAAPTTSPTAAPTTSSTAAPTASPTAASTPSPTANTPL</sequence>
<reference evidence="3 4" key="1">
    <citation type="submission" date="2019-01" db="EMBL/GenBank/DDBJ databases">
        <title>Nuclear Genome Assembly of the Microalgal Biofuel strain Nannochloropsis salina CCMP1776.</title>
        <authorList>
            <person name="Hovde B."/>
        </authorList>
    </citation>
    <scope>NUCLEOTIDE SEQUENCE [LARGE SCALE GENOMIC DNA]</scope>
    <source>
        <strain evidence="3 4">CCMP1776</strain>
    </source>
</reference>
<dbReference type="PANTHER" id="PTHR36489">
    <property type="entry name" value="PROTEIN-COUPLED RECEPTOR GPR1, PUTATIVE-RELATED"/>
    <property type="match status" value="1"/>
</dbReference>
<protein>
    <recommendedName>
        <fullName evidence="5">Pherophorin domain-containing protein</fullName>
    </recommendedName>
</protein>
<keyword evidence="2" id="KW-0732">Signal</keyword>
<evidence type="ECO:0000256" key="1">
    <source>
        <dbReference type="SAM" id="MobiDB-lite"/>
    </source>
</evidence>
<feature type="signal peptide" evidence="2">
    <location>
        <begin position="1"/>
        <end position="23"/>
    </location>
</feature>
<keyword evidence="4" id="KW-1185">Reference proteome</keyword>
<accession>A0A4D9D471</accession>
<comment type="caution">
    <text evidence="3">The sequence shown here is derived from an EMBL/GenBank/DDBJ whole genome shotgun (WGS) entry which is preliminary data.</text>
</comment>
<feature type="chain" id="PRO_5020022164" description="Pherophorin domain-containing protein" evidence="2">
    <location>
        <begin position="24"/>
        <end position="539"/>
    </location>
</feature>
<dbReference type="EMBL" id="SDOX01000010">
    <property type="protein sequence ID" value="TFJ85824.1"/>
    <property type="molecule type" value="Genomic_DNA"/>
</dbReference>
<evidence type="ECO:0008006" key="5">
    <source>
        <dbReference type="Google" id="ProtNLM"/>
    </source>
</evidence>
<dbReference type="Proteomes" id="UP000355283">
    <property type="component" value="Unassembled WGS sequence"/>
</dbReference>
<evidence type="ECO:0000313" key="3">
    <source>
        <dbReference type="EMBL" id="TFJ85824.1"/>
    </source>
</evidence>
<dbReference type="PANTHER" id="PTHR36489:SF2">
    <property type="entry name" value="APPLE DOMAIN-CONTAINING PROTEIN"/>
    <property type="match status" value="1"/>
</dbReference>
<proteinExistence type="predicted"/>
<organism evidence="3 4">
    <name type="scientific">Nannochloropsis salina CCMP1776</name>
    <dbReference type="NCBI Taxonomy" id="1027361"/>
    <lineage>
        <taxon>Eukaryota</taxon>
        <taxon>Sar</taxon>
        <taxon>Stramenopiles</taxon>
        <taxon>Ochrophyta</taxon>
        <taxon>Eustigmatophyceae</taxon>
        <taxon>Eustigmatales</taxon>
        <taxon>Monodopsidaceae</taxon>
        <taxon>Microchloropsis</taxon>
        <taxon>Microchloropsis salina</taxon>
    </lineage>
</organism>
<feature type="region of interest" description="Disordered" evidence="1">
    <location>
        <begin position="293"/>
        <end position="539"/>
    </location>
</feature>
<dbReference type="AlphaFoldDB" id="A0A4D9D471"/>